<reference evidence="1" key="1">
    <citation type="submission" date="2024-06" db="EMBL/GenBank/DDBJ databases">
        <title>Brevibacterium koreense sp. nov., isolated from jogae-jeotgal, a Korean fermented seafood.</title>
        <authorList>
            <person name="Whon T.W."/>
            <person name="Nam S."/>
            <person name="Kim Y."/>
        </authorList>
    </citation>
    <scope>NUCLEOTIDE SEQUENCE</scope>
    <source>
        <strain evidence="1">CBA3109</strain>
    </source>
</reference>
<accession>A0AAU7UMT8</accession>
<organism evidence="1">
    <name type="scientific">Brevibacterium koreense</name>
    <dbReference type="NCBI Taxonomy" id="3140787"/>
    <lineage>
        <taxon>Bacteria</taxon>
        <taxon>Bacillati</taxon>
        <taxon>Actinomycetota</taxon>
        <taxon>Actinomycetes</taxon>
        <taxon>Micrococcales</taxon>
        <taxon>Brevibacteriaceae</taxon>
        <taxon>Brevibacterium</taxon>
    </lineage>
</organism>
<protein>
    <submittedName>
        <fullName evidence="1">Uncharacterized protein</fullName>
    </submittedName>
</protein>
<proteinExistence type="predicted"/>
<dbReference type="AlphaFoldDB" id="A0AAU7UMT8"/>
<sequence length="73" mass="7934">MSRVPVLGCGLDGIVDGIAELVLTLGSSVPQWSSENGEPPSKYVRRPDGLGAVHWWRNLDSNLRFSGPIPQTF</sequence>
<name>A0AAU7UMT8_9MICO</name>
<gene>
    <name evidence="1" type="ORF">AAFP32_05280</name>
</gene>
<dbReference type="RefSeq" id="WP_350270923.1">
    <property type="nucleotide sequence ID" value="NZ_CP158281.1"/>
</dbReference>
<dbReference type="KEGG" id="bkr:AAFP32_05280"/>
<evidence type="ECO:0000313" key="1">
    <source>
        <dbReference type="EMBL" id="XBV90140.1"/>
    </source>
</evidence>
<dbReference type="EMBL" id="CP158281">
    <property type="protein sequence ID" value="XBV90140.1"/>
    <property type="molecule type" value="Genomic_DNA"/>
</dbReference>